<dbReference type="Gene3D" id="1.50.10.140">
    <property type="match status" value="2"/>
</dbReference>
<dbReference type="InterPro" id="IPR010383">
    <property type="entry name" value="Glyco_hydrolase_94_b-supersand"/>
</dbReference>
<dbReference type="InterPro" id="IPR008928">
    <property type="entry name" value="6-hairpin_glycosidase_sf"/>
</dbReference>
<dbReference type="GO" id="GO:0005975">
    <property type="term" value="P:carbohydrate metabolic process"/>
    <property type="evidence" value="ECO:0007669"/>
    <property type="project" value="InterPro"/>
</dbReference>
<dbReference type="Gene3D" id="3.90.1200.10">
    <property type="match status" value="1"/>
</dbReference>
<name>A0A9X4BM67_9GAMM</name>
<keyword evidence="8" id="KW-1185">Reference proteome</keyword>
<dbReference type="Proteomes" id="UP001139971">
    <property type="component" value="Unassembled WGS sequence"/>
</dbReference>
<dbReference type="InterPro" id="IPR052047">
    <property type="entry name" value="GH94_Enzymes"/>
</dbReference>
<dbReference type="InterPro" id="IPR011013">
    <property type="entry name" value="Gal_mutarotase_sf_dom"/>
</dbReference>
<dbReference type="SUPFAM" id="SSF48208">
    <property type="entry name" value="Six-hairpin glycosidases"/>
    <property type="match status" value="1"/>
</dbReference>
<dbReference type="InterPro" id="IPR037820">
    <property type="entry name" value="GH94N_NdvB"/>
</dbReference>
<accession>A0A9X4BM67</accession>
<feature type="transmembrane region" description="Helical" evidence="3">
    <location>
        <begin position="412"/>
        <end position="436"/>
    </location>
</feature>
<dbReference type="InterPro" id="IPR033432">
    <property type="entry name" value="GH94_catalytic"/>
</dbReference>
<evidence type="ECO:0000313" key="7">
    <source>
        <dbReference type="EMBL" id="MDC8014999.1"/>
    </source>
</evidence>
<dbReference type="Pfam" id="PF10091">
    <property type="entry name" value="Glycoamylase"/>
    <property type="match status" value="1"/>
</dbReference>
<dbReference type="Pfam" id="PF17167">
    <property type="entry name" value="Glyco_hydro_94"/>
    <property type="match status" value="1"/>
</dbReference>
<evidence type="ECO:0000259" key="6">
    <source>
        <dbReference type="Pfam" id="PF17167"/>
    </source>
</evidence>
<dbReference type="InterPro" id="IPR012341">
    <property type="entry name" value="6hp_glycosidase-like_sf"/>
</dbReference>
<dbReference type="GO" id="GO:0016757">
    <property type="term" value="F:glycosyltransferase activity"/>
    <property type="evidence" value="ECO:0007669"/>
    <property type="project" value="UniProtKB-KW"/>
</dbReference>
<keyword evidence="1" id="KW-0328">Glycosyltransferase</keyword>
<evidence type="ECO:0000259" key="4">
    <source>
        <dbReference type="Pfam" id="PF06165"/>
    </source>
</evidence>
<protein>
    <submittedName>
        <fullName evidence="7">Glucoamylase family protein</fullName>
    </submittedName>
</protein>
<feature type="domain" description="Glycoamylase-like" evidence="5">
    <location>
        <begin position="1301"/>
        <end position="1497"/>
    </location>
</feature>
<keyword evidence="3" id="KW-0472">Membrane</keyword>
<dbReference type="CDD" id="cd11756">
    <property type="entry name" value="GH94N_ChvB_NdvB_1_like"/>
    <property type="match status" value="1"/>
</dbReference>
<dbReference type="GO" id="GO:0030246">
    <property type="term" value="F:carbohydrate binding"/>
    <property type="evidence" value="ECO:0007669"/>
    <property type="project" value="InterPro"/>
</dbReference>
<dbReference type="EMBL" id="JAOVZO020000019">
    <property type="protein sequence ID" value="MDC8014999.1"/>
    <property type="molecule type" value="Genomic_DNA"/>
</dbReference>
<organism evidence="7 8">
    <name type="scientific">Tahibacter soli</name>
    <dbReference type="NCBI Taxonomy" id="2983605"/>
    <lineage>
        <taxon>Bacteria</taxon>
        <taxon>Pseudomonadati</taxon>
        <taxon>Pseudomonadota</taxon>
        <taxon>Gammaproteobacteria</taxon>
        <taxon>Lysobacterales</taxon>
        <taxon>Rhodanobacteraceae</taxon>
        <taxon>Tahibacter</taxon>
    </lineage>
</organism>
<dbReference type="Gene3D" id="2.60.420.10">
    <property type="entry name" value="Maltose phosphorylase, domain 3"/>
    <property type="match status" value="1"/>
</dbReference>
<reference evidence="7" key="1">
    <citation type="submission" date="2023-02" db="EMBL/GenBank/DDBJ databases">
        <title>Tahibacter soli sp. nov. isolated from soil.</title>
        <authorList>
            <person name="Baek J.H."/>
            <person name="Lee J.K."/>
            <person name="Choi D.G."/>
            <person name="Jeon C.O."/>
        </authorList>
    </citation>
    <scope>NUCLEOTIDE SEQUENCE</scope>
    <source>
        <strain evidence="7">BL</strain>
    </source>
</reference>
<dbReference type="Gene3D" id="2.70.98.40">
    <property type="entry name" value="Glycoside hydrolase, family 65, N-terminal domain"/>
    <property type="match status" value="2"/>
</dbReference>
<feature type="domain" description="Glycosyl hydrolase 94 supersandwich" evidence="4">
    <location>
        <begin position="2057"/>
        <end position="2325"/>
    </location>
</feature>
<dbReference type="InterPro" id="IPR037018">
    <property type="entry name" value="GH65_N"/>
</dbReference>
<keyword evidence="3" id="KW-1133">Transmembrane helix</keyword>
<keyword evidence="3" id="KW-0812">Transmembrane</keyword>
<evidence type="ECO:0000256" key="3">
    <source>
        <dbReference type="SAM" id="Phobius"/>
    </source>
</evidence>
<feature type="transmembrane region" description="Helical" evidence="3">
    <location>
        <begin position="829"/>
        <end position="855"/>
    </location>
</feature>
<dbReference type="Gene3D" id="1.50.10.10">
    <property type="match status" value="1"/>
</dbReference>
<gene>
    <name evidence="7" type="ORF">OD750_020840</name>
</gene>
<evidence type="ECO:0000259" key="5">
    <source>
        <dbReference type="Pfam" id="PF10091"/>
    </source>
</evidence>
<evidence type="ECO:0000256" key="1">
    <source>
        <dbReference type="ARBA" id="ARBA00022676"/>
    </source>
</evidence>
<keyword evidence="2" id="KW-0808">Transferase</keyword>
<feature type="domain" description="Glycosyl hydrolase 94 catalytic" evidence="6">
    <location>
        <begin position="2340"/>
        <end position="2763"/>
    </location>
</feature>
<sequence>MNDSLKKYRDGFVRLLAGARYKRKRIEATESPLRAELFSAEQMDEHGRTLAAFHRVQAGRGRNRLLARLDENEIVLIDTCALLSTAIRENRRVTPASEWLLDNYYLIDEHVRTARLHFPKGYSFQLPRLANGMSAGLPRIYDIALNAISHGDGRFDQDSLHRFVAAYQRTAPLSLGELWAIPIMLRLALIENLRRVASRVALDRRHRNLAAYWGESMAEIAAHDPKSLILAVADMARSDPPASSSFVAELMQRLQNQSASLAVPVSWLEQRLAEAGVTIEQLVQSENQQQAADQMSVSNSIGSLRLLLSTDWRGFVEGLSLIETTLATDPAGVYANMSFTTRDAYRHVVERIARKAGRSEADVAEAVVELAVEAARDEAADAPRAHVGYYLIDAGLATLERRFGRRATVQRIAVPIYLGAIALLTAAIAGVAFLLPGPTPPAYWAALVAAPLVLAASQLALVVVNWLAAFVIAPKTLPRMDYALGIPAEATTLVVVPTLLGSAQAAQEEVDDLEIRYLANRVDHLHFALLGDYPDAAGEHASTDEQVLAAAVAGIERLNRLYADAGGSRFFLLHRRRRWNAGEGVWMGEERKRGKLGDLNALLRDGTDTPFARIVGDPALLRTVRYVITLDADTRLPHDVAHKLVATMRHPLNRARFDAARGRVVSGYGILQPRVGTTLPLAGASGYAMLFGGDPGLDPYTRAVSDVYQDLFGEGSFTGKGIYEVDAFEDALAQRLPANRILSHDLLEGGYVRAGLVSDIAVFENFPQSYRSDIKRRHRWIRGDWQIARWLLPRVPRADAGTENNPLSPLSRWKVLDNLRRSFAAPAQFLLFVLGWLLLPAAAAWTVFVLLLTLAPVPLEAMSAVVRKPADSRWRAHLRFVARGTGVRLGQAAFALACLPFEAMVALDAIARTLWRLHVSQRRLLEWTPSSVVERGDGGRLSGLLREMAFAPLAAIGLGIALAQWQPAALLPALPILLLWLIGPLVAWHASRPRTSAQEGLDPKHEPLLRDAARRTWHFFERHVGPVDNWLPPDNYQQQPGDVVAHRTSPTNIGLSLLASLAAHDFGYLSLGRLLQRTRATFDSMDKLERYRGHLFNWYDTRTLAPLNPRYVSMVDSGNLAGHLLTLRQGLLALRRYVPAQARILDGLCDTAGVLHALLPPPLRAPAQHFMHTASAAELRRRAGESDLAADLTQLLALAQGLRDNAPDDEAVTAWARSLVAQCADHLEEVSLFSAKPGACLEDMVAAGSSAATGWLGAARKLAERAAALAVLDYEFLYDAKRDLFSIGFNVNDHRRDSGYYDLLASEVRLGVFVAVAQGQVPQKAWFSLGRLLTHAGGTPVLLSWSGSMFEYLMPNLVMPTYPQSLLAHTAVAAVARQIAYGRERDVPWGVSECGYHLTDAAQNYQYRAFGVPGLGLERGLSKELVIAPYASALALLVAPNAAAENLARQAEQNWLTPFGYYEAVDYSATRIPPGQRCAIVRSFMAHHQGMSLLAFAHVLLDRPMQRRFEADPQVQSALLLLQERVPRAAGQPASDPRLVDARNASEAPAVPLRVFNRPDPATPAVQLLSNGRYHVMVTSAGGGYSRWRDIALTRWREDPTRDAWGSFCYLRDLGSGRVWSTAFQPTLQPGEDYETVFTEARVEFRRRLDGWETHTEIVVSPEDDIELRRTRITNRAAVARTIEATSYAEVVLAPAISDSLHPAFSNLFVQTEIVAARDAIVCSRRPRDTHDAPPWMFHLLAVHDGDSDGVSFETDRARFVGRRRSSAHPRALDRDVALSGSQGSVLDPIVAIRHRITVQPEQTVHVDLVTGVGTSRENCLHLVDKYHDRRLADRVIDLAWTHSQVSLRQINISEAEAQTYARLAGRMLYSHASLRADAQLVLRNRRGQPGLWAYAISGDLPIVLLQVSGSDDLDLARDAVQAHAYWRLKGLAADLVIWNEERGGYRQNLHDALMGMISASVDANLLERPGGIFVRAAEQIPHEDRVLLLAVARVVLSDKKGSLVEHLQRRESGELAMPRLVPVEPPARIANDDAPVARAPLRLDNGRGGFSPDGSEYVIATGPGTSTPAPWINVIANAEFGCLVSESGVGYSWRENAHEYRLTPWQNDPVGDTAGEAFYIRDEESGRYWSPSALPSPGSEPYVTRHGFGYSVFEHCENGIRSEQRIYVAPDAAVKFVVLRLRNVSGRRRALSATGYVEWVLGDLASKSAMHVVTELDPGSGALLARNPFHPEFGEWVAFFDVDEAERTLSGDRLEFIGRNGNLARPAAMERTRLSGRVGALMDPCGAIQIPFELEDGQSREIIFRIGSAATADDASALIRRHRRPGSARAALDAVRAQWTGLLGTIELDTPDEALNALGNGWLLYQVIACRLWGRSGYYQSGGAFGFRDQLQDTMALVHAAPELLRAQLLLCAQRQFKEGDVQHWWHPPSGRGVRTRCSDDYLWLPFAACRYVACSGDAAVLDVALPFLDGRALAPGEESYYDLPLRWDDHLPLYEHCVRAIEHGLRLGPHGLPLIGSGDWNDGMNNVGKGGRGESVWLGFFLYRVLLDFAPLARARGETAFAARCETEAATLQANLERHGWDGAWYRRAYFDDGTPLGSAGNDECRIDAIAQSWAALSGAAPDERVQRALDALKSQLVRPRARLIQLLDPPFDQSPLDPGYIRGYVPGVRENGGQYTHAAIWAVMAFVEAGRTREAWELFDLINPLRHALTPEDVDTYKVEPYVAAADVYAVDPHAGRGGWTWYTGSAGWMYRLIVESLLGLRREGECLHIDPRLPPHWPGFRFNYRAGATVYRCHVRVAADGEVPTVPATLALIDDGGDHAREFVVARQSAHS</sequence>
<dbReference type="SMART" id="SM01068">
    <property type="entry name" value="CBM_X"/>
    <property type="match status" value="2"/>
</dbReference>
<dbReference type="PANTHER" id="PTHR37469">
    <property type="entry name" value="CELLOBIONIC ACID PHOSPHORYLASE-RELATED"/>
    <property type="match status" value="1"/>
</dbReference>
<dbReference type="SUPFAM" id="SSF74650">
    <property type="entry name" value="Galactose mutarotase-like"/>
    <property type="match status" value="2"/>
</dbReference>
<comment type="caution">
    <text evidence="7">The sequence shown here is derived from an EMBL/GenBank/DDBJ whole genome shotgun (WGS) entry which is preliminary data.</text>
</comment>
<dbReference type="InterPro" id="IPR037824">
    <property type="entry name" value="GH94N_2_NdvB"/>
</dbReference>
<dbReference type="PANTHER" id="PTHR37469:SF2">
    <property type="entry name" value="CELLOBIONIC ACID PHOSPHORYLASE"/>
    <property type="match status" value="1"/>
</dbReference>
<dbReference type="InterPro" id="IPR019282">
    <property type="entry name" value="Glycoamylase-like_cons_dom"/>
</dbReference>
<dbReference type="RefSeq" id="WP_263540765.1">
    <property type="nucleotide sequence ID" value="NZ_JAOVZO020000019.1"/>
</dbReference>
<evidence type="ECO:0000313" key="8">
    <source>
        <dbReference type="Proteomes" id="UP001139971"/>
    </source>
</evidence>
<feature type="domain" description="Glycosyl hydrolase 94 supersandwich" evidence="4">
    <location>
        <begin position="1553"/>
        <end position="1829"/>
    </location>
</feature>
<evidence type="ECO:0000256" key="2">
    <source>
        <dbReference type="ARBA" id="ARBA00022679"/>
    </source>
</evidence>
<proteinExistence type="predicted"/>
<feature type="transmembrane region" description="Helical" evidence="3">
    <location>
        <begin position="442"/>
        <end position="472"/>
    </location>
</feature>
<dbReference type="Pfam" id="PF06165">
    <property type="entry name" value="GH94_b-supersand"/>
    <property type="match status" value="2"/>
</dbReference>
<dbReference type="CDD" id="cd11753">
    <property type="entry name" value="GH94N_ChvB_NdvB_2_like"/>
    <property type="match status" value="1"/>
</dbReference>